<keyword evidence="11" id="KW-1185">Reference proteome</keyword>
<feature type="transmembrane region" description="Helical" evidence="9">
    <location>
        <begin position="124"/>
        <end position="146"/>
    </location>
</feature>
<evidence type="ECO:0000256" key="2">
    <source>
        <dbReference type="ARBA" id="ARBA00009773"/>
    </source>
</evidence>
<dbReference type="EMBL" id="JAHKNI010000012">
    <property type="protein sequence ID" value="MBU3066011.1"/>
    <property type="molecule type" value="Genomic_DNA"/>
</dbReference>
<proteinExistence type="inferred from homology"/>
<comment type="similarity">
    <text evidence="2">Belongs to the autoinducer-2 exporter (AI-2E) (TC 2.A.86) family.</text>
</comment>
<keyword evidence="4" id="KW-1003">Cell membrane</keyword>
<evidence type="ECO:0000256" key="9">
    <source>
        <dbReference type="SAM" id="Phobius"/>
    </source>
</evidence>
<organism evidence="10 11">
    <name type="scientific">Nocardia albiluteola</name>
    <dbReference type="NCBI Taxonomy" id="2842303"/>
    <lineage>
        <taxon>Bacteria</taxon>
        <taxon>Bacillati</taxon>
        <taxon>Actinomycetota</taxon>
        <taxon>Actinomycetes</taxon>
        <taxon>Mycobacteriales</taxon>
        <taxon>Nocardiaceae</taxon>
        <taxon>Nocardia</taxon>
    </lineage>
</organism>
<evidence type="ECO:0000256" key="3">
    <source>
        <dbReference type="ARBA" id="ARBA00022448"/>
    </source>
</evidence>
<protein>
    <submittedName>
        <fullName evidence="10">AI-2E family transporter</fullName>
    </submittedName>
</protein>
<comment type="caution">
    <text evidence="10">The sequence shown here is derived from an EMBL/GenBank/DDBJ whole genome shotgun (WGS) entry which is preliminary data.</text>
</comment>
<dbReference type="PANTHER" id="PTHR21716">
    <property type="entry name" value="TRANSMEMBRANE PROTEIN"/>
    <property type="match status" value="1"/>
</dbReference>
<evidence type="ECO:0000313" key="11">
    <source>
        <dbReference type="Proteomes" id="UP000733379"/>
    </source>
</evidence>
<feature type="transmembrane region" description="Helical" evidence="9">
    <location>
        <begin position="208"/>
        <end position="235"/>
    </location>
</feature>
<comment type="subcellular location">
    <subcellularLocation>
        <location evidence="1">Cell membrane</location>
        <topology evidence="1">Multi-pass membrane protein</topology>
    </subcellularLocation>
</comment>
<keyword evidence="3" id="KW-0813">Transport</keyword>
<dbReference type="Pfam" id="PF01594">
    <property type="entry name" value="AI-2E_transport"/>
    <property type="match status" value="1"/>
</dbReference>
<evidence type="ECO:0000256" key="4">
    <source>
        <dbReference type="ARBA" id="ARBA00022475"/>
    </source>
</evidence>
<evidence type="ECO:0000256" key="5">
    <source>
        <dbReference type="ARBA" id="ARBA00022692"/>
    </source>
</evidence>
<dbReference type="InterPro" id="IPR002549">
    <property type="entry name" value="AI-2E-like"/>
</dbReference>
<dbReference type="Proteomes" id="UP000733379">
    <property type="component" value="Unassembled WGS sequence"/>
</dbReference>
<feature type="region of interest" description="Disordered" evidence="8">
    <location>
        <begin position="1"/>
        <end position="37"/>
    </location>
</feature>
<feature type="transmembrane region" description="Helical" evidence="9">
    <location>
        <begin position="69"/>
        <end position="90"/>
    </location>
</feature>
<evidence type="ECO:0000256" key="8">
    <source>
        <dbReference type="SAM" id="MobiDB-lite"/>
    </source>
</evidence>
<evidence type="ECO:0000256" key="7">
    <source>
        <dbReference type="ARBA" id="ARBA00023136"/>
    </source>
</evidence>
<keyword evidence="6 9" id="KW-1133">Transmembrane helix</keyword>
<dbReference type="PANTHER" id="PTHR21716:SF53">
    <property type="entry name" value="PERMEASE PERM-RELATED"/>
    <property type="match status" value="1"/>
</dbReference>
<dbReference type="RefSeq" id="WP_215922062.1">
    <property type="nucleotide sequence ID" value="NZ_JAHKNI010000012.1"/>
</dbReference>
<feature type="transmembrane region" description="Helical" evidence="9">
    <location>
        <begin position="96"/>
        <end position="117"/>
    </location>
</feature>
<feature type="transmembrane region" description="Helical" evidence="9">
    <location>
        <begin position="256"/>
        <end position="283"/>
    </location>
</feature>
<feature type="compositionally biased region" description="Basic and acidic residues" evidence="8">
    <location>
        <begin position="1"/>
        <end position="21"/>
    </location>
</feature>
<sequence>MNEDNDQGRTKERHTPDEAEQGHSGLVEQPHTTDDAGPITTAEVAAAQASTTQNPLGKHGRRFDPRSPFMVGMAGAAGVAVTYGAIQAVIAASQVLVLITIALFLAIGLEPAVAWLVRPWFPRWAAVTAVFVVAIGLLAGFLAAAIPPLVTQGSALVHHAPDYLDHLARRYPLIDTLNTRFHLHDRVQHGLGSDSSKLAGGVLGAGRLVFSIVSGTVIVAVLTGYFMANFAQIRASIYRLFPRSRRPRAILIGDEIFVKVGGYILGNLLISVITALLTFIWLLIFDVPYPLLLAVLVAVLDLIPVVGSTIAGIIVALVALTVSVPVTVATVVFFIVLRLFEDYVLVPRIIGRTVRVPAIVTVVSVLLGGALLGIVGALLAIPVAAAVLLIISETVLPSLDER</sequence>
<keyword evidence="5 9" id="KW-0812">Transmembrane</keyword>
<name>A0ABS6B9D9_9NOCA</name>
<accession>A0ABS6B9D9</accession>
<evidence type="ECO:0000256" key="1">
    <source>
        <dbReference type="ARBA" id="ARBA00004651"/>
    </source>
</evidence>
<evidence type="ECO:0000313" key="10">
    <source>
        <dbReference type="EMBL" id="MBU3066011.1"/>
    </source>
</evidence>
<reference evidence="10 11" key="1">
    <citation type="submission" date="2021-06" db="EMBL/GenBank/DDBJ databases">
        <title>Actinomycetes sequencing.</title>
        <authorList>
            <person name="Shan Q."/>
        </authorList>
    </citation>
    <scope>NUCLEOTIDE SEQUENCE [LARGE SCALE GENOMIC DNA]</scope>
    <source>
        <strain evidence="10 11">NEAU-G5</strain>
    </source>
</reference>
<feature type="transmembrane region" description="Helical" evidence="9">
    <location>
        <begin position="359"/>
        <end position="392"/>
    </location>
</feature>
<keyword evidence="7 9" id="KW-0472">Membrane</keyword>
<gene>
    <name evidence="10" type="ORF">KO481_31410</name>
</gene>
<evidence type="ECO:0000256" key="6">
    <source>
        <dbReference type="ARBA" id="ARBA00022989"/>
    </source>
</evidence>
<feature type="transmembrane region" description="Helical" evidence="9">
    <location>
        <begin position="313"/>
        <end position="339"/>
    </location>
</feature>